<dbReference type="EMBL" id="AZGY01000005">
    <property type="protein sequence ID" value="KZZ98720.1"/>
    <property type="molecule type" value="Genomic_DNA"/>
</dbReference>
<feature type="compositionally biased region" description="Polar residues" evidence="1">
    <location>
        <begin position="259"/>
        <end position="269"/>
    </location>
</feature>
<evidence type="ECO:0000256" key="1">
    <source>
        <dbReference type="SAM" id="MobiDB-lite"/>
    </source>
</evidence>
<dbReference type="Pfam" id="PF09441">
    <property type="entry name" value="Abp2"/>
    <property type="match status" value="1"/>
</dbReference>
<name>A0A166PSA5_9HYPO</name>
<feature type="region of interest" description="Disordered" evidence="1">
    <location>
        <begin position="183"/>
        <end position="327"/>
    </location>
</feature>
<accession>A0A166PSA5</accession>
<dbReference type="PANTHER" id="PTHR42048:SF1">
    <property type="entry name" value="ARS-BINDING PROTEIN 2"/>
    <property type="match status" value="1"/>
</dbReference>
<feature type="compositionally biased region" description="Low complexity" evidence="1">
    <location>
        <begin position="283"/>
        <end position="298"/>
    </location>
</feature>
<sequence length="678" mass="74806">MDAQPSSGIAICPPSHPLQPHGFVVRPTLPDKQVTAATIEDAYVSFIFYCNPALPHDADTESLRDAFRTPPKSGGKCFDIFTIYELLKRFHNREIKTWTELTTTLGVEPPDPSKDESAQKVAQYGVRLKKWMNSMHVKAFFEYLMGKQNDYWINIPSGSDPIGSAVRDGVAIEDDMALRALLPHIRPKRGRKRPDVDNGIVSPAQRQRTSPPSAHGGFRELQSGGPWQTQPNTQTGLPVDSPNHQHTSPWTRDDYLQTPLGQWPQSAVTPNAAGSAWDDAPKPKSAASPSRIKSSSFRRGAKNVSSAWTTATHDPGVRPRGRPPITRTPVEQLCEFSPQNWSAQGDAQSQNPCQMHQQQFPIVGHQAHESRGVDSEASPIMPQHPQMGYNNGKSARPSISIQVPQRAGGSVKLASPAPPQHAEPTRSAVDRHEPPGNSYITEDDSKHGDGWGRFASEASRPYEERAEQTNGVPVSGLAETHAELSDYYFEKTQDRTNVDILVAYFTRSMTEADWVDSSGQKTESAGLEEASAMVHAMLQSMHKTATSPQAFLINLAALAGSTTLVTTRPKCTRMGEQNGDFTYKCEWNYQFSHVKGGFSFEQLVPASMWKKTQANVDTQASVSSLNDHGSPAGDSEELFSKEYWQRKYEALTAELANRDRDLANLKDQVMSALGRSFT</sequence>
<gene>
    <name evidence="2" type="ORF">AAL_03238</name>
</gene>
<feature type="compositionally biased region" description="Polar residues" evidence="1">
    <location>
        <begin position="303"/>
        <end position="312"/>
    </location>
</feature>
<organism evidence="2 3">
    <name type="scientific">Moelleriella libera RCEF 2490</name>
    <dbReference type="NCBI Taxonomy" id="1081109"/>
    <lineage>
        <taxon>Eukaryota</taxon>
        <taxon>Fungi</taxon>
        <taxon>Dikarya</taxon>
        <taxon>Ascomycota</taxon>
        <taxon>Pezizomycotina</taxon>
        <taxon>Sordariomycetes</taxon>
        <taxon>Hypocreomycetidae</taxon>
        <taxon>Hypocreales</taxon>
        <taxon>Clavicipitaceae</taxon>
        <taxon>Moelleriella</taxon>
    </lineage>
</organism>
<comment type="caution">
    <text evidence="2">The sequence shown here is derived from an EMBL/GenBank/DDBJ whole genome shotgun (WGS) entry which is preliminary data.</text>
</comment>
<dbReference type="AlphaFoldDB" id="A0A166PSA5"/>
<dbReference type="Proteomes" id="UP000078544">
    <property type="component" value="Unassembled WGS sequence"/>
</dbReference>
<evidence type="ECO:0000313" key="2">
    <source>
        <dbReference type="EMBL" id="KZZ98720.1"/>
    </source>
</evidence>
<feature type="compositionally biased region" description="Polar residues" evidence="1">
    <location>
        <begin position="225"/>
        <end position="250"/>
    </location>
</feature>
<proteinExistence type="predicted"/>
<dbReference type="InterPro" id="IPR018562">
    <property type="entry name" value="ARS-binding_2"/>
</dbReference>
<dbReference type="GO" id="GO:0003688">
    <property type="term" value="F:DNA replication origin binding"/>
    <property type="evidence" value="ECO:0007669"/>
    <property type="project" value="TreeGrafter"/>
</dbReference>
<dbReference type="PANTHER" id="PTHR42048">
    <property type="entry name" value="ARS-BINDING PROTEIN 2"/>
    <property type="match status" value="1"/>
</dbReference>
<dbReference type="STRING" id="1081109.A0A166PSA5"/>
<reference evidence="2 3" key="1">
    <citation type="journal article" date="2016" name="Genome Biol. Evol.">
        <title>Divergent and convergent evolution of fungal pathogenicity.</title>
        <authorList>
            <person name="Shang Y."/>
            <person name="Xiao G."/>
            <person name="Zheng P."/>
            <person name="Cen K."/>
            <person name="Zhan S."/>
            <person name="Wang C."/>
        </authorList>
    </citation>
    <scope>NUCLEOTIDE SEQUENCE [LARGE SCALE GENOMIC DNA]</scope>
    <source>
        <strain evidence="2 3">RCEF 2490</strain>
    </source>
</reference>
<keyword evidence="3" id="KW-1185">Reference proteome</keyword>
<evidence type="ECO:0000313" key="3">
    <source>
        <dbReference type="Proteomes" id="UP000078544"/>
    </source>
</evidence>
<protein>
    <submittedName>
        <fullName evidence="2">ARS binding protein 2</fullName>
    </submittedName>
</protein>
<feature type="region of interest" description="Disordered" evidence="1">
    <location>
        <begin position="403"/>
        <end position="454"/>
    </location>
</feature>
<dbReference type="OrthoDB" id="2104370at2759"/>